<dbReference type="Gene3D" id="3.80.10.10">
    <property type="entry name" value="Ribonuclease Inhibitor"/>
    <property type="match status" value="1"/>
</dbReference>
<evidence type="ECO:0000313" key="3">
    <source>
        <dbReference type="EMBL" id="RHY27025.1"/>
    </source>
</evidence>
<dbReference type="Proteomes" id="UP000285060">
    <property type="component" value="Unassembled WGS sequence"/>
</dbReference>
<evidence type="ECO:0000256" key="2">
    <source>
        <dbReference type="ARBA" id="ARBA00022737"/>
    </source>
</evidence>
<proteinExistence type="predicted"/>
<name>A0A3R6Y565_9STRA</name>
<keyword evidence="4" id="KW-1185">Reference proteome</keyword>
<dbReference type="InterPro" id="IPR032675">
    <property type="entry name" value="LRR_dom_sf"/>
</dbReference>
<evidence type="ECO:0000313" key="4">
    <source>
        <dbReference type="Proteomes" id="UP000285060"/>
    </source>
</evidence>
<sequence>MKVFTLRAVKLKAGYNAVELVEVRKTAGNRLGYIYSTSLGQVMAKESTSTNGGVHVTTEMLMHASKTTLAKGESTEHYLHRITHLTLNNKKLTSMTNLHRCTNVKVVLYMYDNKIASIDATLSSLRHLTHVHLQRNRISKIEHFDALVHLEKLCGLVTAVYGLVGNLRRLKDLNLTNNHVNATPKYRDNTIIFSHASLGTARAERGPLLCLSCR</sequence>
<dbReference type="InterPro" id="IPR050836">
    <property type="entry name" value="SDS22/Internalin_LRR"/>
</dbReference>
<protein>
    <submittedName>
        <fullName evidence="3">Uncharacterized protein</fullName>
    </submittedName>
</protein>
<dbReference type="SUPFAM" id="SSF52075">
    <property type="entry name" value="Outer arm dynein light chain 1"/>
    <property type="match status" value="1"/>
</dbReference>
<dbReference type="AlphaFoldDB" id="A0A3R6Y565"/>
<dbReference type="PANTHER" id="PTHR46652">
    <property type="entry name" value="LEUCINE-RICH REPEAT AND IQ DOMAIN-CONTAINING PROTEIN 1-RELATED"/>
    <property type="match status" value="1"/>
</dbReference>
<gene>
    <name evidence="3" type="ORF">DYB32_007106</name>
</gene>
<dbReference type="VEuPathDB" id="FungiDB:H310_07696"/>
<dbReference type="PROSITE" id="PS51450">
    <property type="entry name" value="LRR"/>
    <property type="match status" value="1"/>
</dbReference>
<dbReference type="PANTHER" id="PTHR46652:SF3">
    <property type="entry name" value="LEUCINE-RICH REPEAT-CONTAINING PROTEIN 9"/>
    <property type="match status" value="1"/>
</dbReference>
<dbReference type="InterPro" id="IPR001611">
    <property type="entry name" value="Leu-rich_rpt"/>
</dbReference>
<accession>A0A3R6Y565</accession>
<reference evidence="3 4" key="1">
    <citation type="submission" date="2018-08" db="EMBL/GenBank/DDBJ databases">
        <title>Aphanomyces genome sequencing and annotation.</title>
        <authorList>
            <person name="Minardi D."/>
            <person name="Oidtmann B."/>
            <person name="Van Der Giezen M."/>
            <person name="Studholme D.J."/>
        </authorList>
    </citation>
    <scope>NUCLEOTIDE SEQUENCE [LARGE SCALE GENOMIC DNA]</scope>
    <source>
        <strain evidence="3 4">NJM0002</strain>
    </source>
</reference>
<comment type="caution">
    <text evidence="3">The sequence shown here is derived from an EMBL/GenBank/DDBJ whole genome shotgun (WGS) entry which is preliminary data.</text>
</comment>
<organism evidence="3 4">
    <name type="scientific">Aphanomyces invadans</name>
    <dbReference type="NCBI Taxonomy" id="157072"/>
    <lineage>
        <taxon>Eukaryota</taxon>
        <taxon>Sar</taxon>
        <taxon>Stramenopiles</taxon>
        <taxon>Oomycota</taxon>
        <taxon>Saprolegniomycetes</taxon>
        <taxon>Saprolegniales</taxon>
        <taxon>Verrucalvaceae</taxon>
        <taxon>Aphanomyces</taxon>
    </lineage>
</organism>
<keyword evidence="2" id="KW-0677">Repeat</keyword>
<keyword evidence="1" id="KW-0433">Leucine-rich repeat</keyword>
<dbReference type="EMBL" id="QUSY01000858">
    <property type="protein sequence ID" value="RHY27025.1"/>
    <property type="molecule type" value="Genomic_DNA"/>
</dbReference>
<evidence type="ECO:0000256" key="1">
    <source>
        <dbReference type="ARBA" id="ARBA00022614"/>
    </source>
</evidence>